<evidence type="ECO:0000259" key="6">
    <source>
        <dbReference type="SMART" id="SM00829"/>
    </source>
</evidence>
<dbReference type="InterPro" id="IPR013149">
    <property type="entry name" value="ADH-like_C"/>
</dbReference>
<comment type="caution">
    <text evidence="7">The sequence shown here is derived from an EMBL/GenBank/DDBJ whole genome shotgun (WGS) entry which is preliminary data.</text>
</comment>
<dbReference type="InterPro" id="IPR011032">
    <property type="entry name" value="GroES-like_sf"/>
</dbReference>
<dbReference type="EMBL" id="ARXR01000018">
    <property type="protein sequence ID" value="MBF5053568.1"/>
    <property type="molecule type" value="Genomic_DNA"/>
</dbReference>
<feature type="domain" description="Enoyl reductase (ER)" evidence="6">
    <location>
        <begin position="11"/>
        <end position="343"/>
    </location>
</feature>
<dbReference type="PANTHER" id="PTHR42683">
    <property type="entry name" value="ALDEHYDE REDUCTASE"/>
    <property type="match status" value="1"/>
</dbReference>
<accession>A0ABS0AHG1</accession>
<name>A0ABS0AHG1_9GAMM</name>
<proteinExistence type="inferred from homology"/>
<organism evidence="7 8">
    <name type="scientific">Alloalcanivorax venustensis ISO4</name>
    <dbReference type="NCBI Taxonomy" id="1177184"/>
    <lineage>
        <taxon>Bacteria</taxon>
        <taxon>Pseudomonadati</taxon>
        <taxon>Pseudomonadota</taxon>
        <taxon>Gammaproteobacteria</taxon>
        <taxon>Oceanospirillales</taxon>
        <taxon>Alcanivoracaceae</taxon>
        <taxon>Alloalcanivorax</taxon>
    </lineage>
</organism>
<keyword evidence="4" id="KW-0560">Oxidoreductase</keyword>
<dbReference type="PROSITE" id="PS00059">
    <property type="entry name" value="ADH_ZINC"/>
    <property type="match status" value="1"/>
</dbReference>
<evidence type="ECO:0000256" key="1">
    <source>
        <dbReference type="ARBA" id="ARBA00001947"/>
    </source>
</evidence>
<gene>
    <name evidence="7" type="ORF">ISO4_02170</name>
</gene>
<dbReference type="Pfam" id="PF08240">
    <property type="entry name" value="ADH_N"/>
    <property type="match status" value="1"/>
</dbReference>
<dbReference type="Gene3D" id="3.90.180.10">
    <property type="entry name" value="Medium-chain alcohol dehydrogenases, catalytic domain"/>
    <property type="match status" value="1"/>
</dbReference>
<dbReference type="SMART" id="SM00829">
    <property type="entry name" value="PKS_ER"/>
    <property type="match status" value="1"/>
</dbReference>
<evidence type="ECO:0000256" key="5">
    <source>
        <dbReference type="RuleBase" id="RU361277"/>
    </source>
</evidence>
<dbReference type="Pfam" id="PF00107">
    <property type="entry name" value="ADH_zinc_N"/>
    <property type="match status" value="1"/>
</dbReference>
<evidence type="ECO:0000256" key="3">
    <source>
        <dbReference type="ARBA" id="ARBA00022833"/>
    </source>
</evidence>
<dbReference type="CDD" id="cd05283">
    <property type="entry name" value="CAD1"/>
    <property type="match status" value="1"/>
</dbReference>
<keyword evidence="8" id="KW-1185">Reference proteome</keyword>
<dbReference type="SUPFAM" id="SSF51735">
    <property type="entry name" value="NAD(P)-binding Rossmann-fold domains"/>
    <property type="match status" value="1"/>
</dbReference>
<dbReference type="InterPro" id="IPR036291">
    <property type="entry name" value="NAD(P)-bd_dom_sf"/>
</dbReference>
<dbReference type="InterPro" id="IPR047109">
    <property type="entry name" value="CAD-like"/>
</dbReference>
<keyword evidence="2 5" id="KW-0479">Metal-binding</keyword>
<dbReference type="InterPro" id="IPR020843">
    <property type="entry name" value="ER"/>
</dbReference>
<sequence>MSEIKAYGAQSADSGVHPMSIQRRAPRPDDVAIKIDYCGVCHTDIHFAENDWGRTLYPVVPGHEIIGRVTAVGDEVSGFRVGDLVGVGCMVDSCRHCEACEDGLEQYCVEGMTGTYNGRDRHDKSVTFGGYSESVVVSERFVVRVPEKLDPAAAAPILCAGITTYSPLRHYGVKAGDKVGVVGMGGLGHMGVKFAKALGAEVTLFTRSESKVDEAKKQGADHVVVSTDADQMAAMTGKLDFILDTVPVRHDLNPYLNALAYDGKHILVGLLDTVEPPVHAGALIGKRRILAGSLIGGMPETQEVLDFCAEHDISCDVEMLDIHNINEAYQRMKDGDVKYRFVIDMATLNT</sequence>
<comment type="similarity">
    <text evidence="5">Belongs to the zinc-containing alcohol dehydrogenase family.</text>
</comment>
<dbReference type="InterPro" id="IPR002328">
    <property type="entry name" value="ADH_Zn_CS"/>
</dbReference>
<dbReference type="InterPro" id="IPR013154">
    <property type="entry name" value="ADH-like_N"/>
</dbReference>
<reference evidence="7 8" key="1">
    <citation type="submission" date="2012-09" db="EMBL/GenBank/DDBJ databases">
        <title>Genome Sequence of alkane-degrading Bacterium Alcanivorax venustensis ISO4.</title>
        <authorList>
            <person name="Lai Q."/>
            <person name="Shao Z."/>
        </authorList>
    </citation>
    <scope>NUCLEOTIDE SEQUENCE [LARGE SCALE GENOMIC DNA]</scope>
    <source>
        <strain evidence="7 8">ISO4</strain>
    </source>
</reference>
<dbReference type="InterPro" id="IPR029752">
    <property type="entry name" value="D-isomer_DH_CS1"/>
</dbReference>
<dbReference type="PROSITE" id="PS00065">
    <property type="entry name" value="D_2_HYDROXYACID_DH_1"/>
    <property type="match status" value="1"/>
</dbReference>
<dbReference type="Proteomes" id="UP000644441">
    <property type="component" value="Unassembled WGS sequence"/>
</dbReference>
<comment type="cofactor">
    <cofactor evidence="1 5">
        <name>Zn(2+)</name>
        <dbReference type="ChEBI" id="CHEBI:29105"/>
    </cofactor>
</comment>
<dbReference type="RefSeq" id="WP_194856247.1">
    <property type="nucleotide sequence ID" value="NZ_ARXR01000018.1"/>
</dbReference>
<evidence type="ECO:0000256" key="2">
    <source>
        <dbReference type="ARBA" id="ARBA00022723"/>
    </source>
</evidence>
<protein>
    <submittedName>
        <fullName evidence="7">Zn-dependent alcohol dehydrogenase</fullName>
    </submittedName>
</protein>
<evidence type="ECO:0000256" key="4">
    <source>
        <dbReference type="ARBA" id="ARBA00023002"/>
    </source>
</evidence>
<dbReference type="SUPFAM" id="SSF50129">
    <property type="entry name" value="GroES-like"/>
    <property type="match status" value="1"/>
</dbReference>
<dbReference type="Gene3D" id="3.40.50.720">
    <property type="entry name" value="NAD(P)-binding Rossmann-like Domain"/>
    <property type="match status" value="1"/>
</dbReference>
<evidence type="ECO:0000313" key="7">
    <source>
        <dbReference type="EMBL" id="MBF5053568.1"/>
    </source>
</evidence>
<keyword evidence="3 5" id="KW-0862">Zinc</keyword>
<evidence type="ECO:0000313" key="8">
    <source>
        <dbReference type="Proteomes" id="UP000644441"/>
    </source>
</evidence>